<gene>
    <name evidence="8" type="ORF">D5S18_03575</name>
</gene>
<dbReference type="InterPro" id="IPR032808">
    <property type="entry name" value="DoxX"/>
</dbReference>
<dbReference type="EMBL" id="QZFU01000010">
    <property type="protein sequence ID" value="RJO79406.1"/>
    <property type="molecule type" value="Genomic_DNA"/>
</dbReference>
<evidence type="ECO:0000256" key="6">
    <source>
        <dbReference type="ARBA" id="ARBA00023136"/>
    </source>
</evidence>
<name>A0A3A4KSX1_9NOCA</name>
<feature type="transmembrane region" description="Helical" evidence="7">
    <location>
        <begin position="125"/>
        <end position="145"/>
    </location>
</feature>
<evidence type="ECO:0000256" key="3">
    <source>
        <dbReference type="ARBA" id="ARBA00022475"/>
    </source>
</evidence>
<feature type="transmembrane region" description="Helical" evidence="7">
    <location>
        <begin position="85"/>
        <end position="105"/>
    </location>
</feature>
<feature type="transmembrane region" description="Helical" evidence="7">
    <location>
        <begin position="20"/>
        <end position="39"/>
    </location>
</feature>
<keyword evidence="4 7" id="KW-0812">Transmembrane</keyword>
<sequence>MSTNTAERHTADLTANPDKFAGDIGILVIRIVFGLILAAHGAQKLFGWFDGPGLTQAGTGFESMGYHPGKFFGTLAGLCEFGGGLLLALGLVTPLAAAIVLGTMINAINATWAPGLFGKGGWESPLLFAAVALALAFTGPGRFALDHGRPWQRHGLVWGVGAFVLAVVAAVVTLVFKWIL</sequence>
<comment type="caution">
    <text evidence="8">The sequence shown here is derived from an EMBL/GenBank/DDBJ whole genome shotgun (WGS) entry which is preliminary data.</text>
</comment>
<evidence type="ECO:0000313" key="9">
    <source>
        <dbReference type="Proteomes" id="UP000266677"/>
    </source>
</evidence>
<accession>A0A3A4KSX1</accession>
<comment type="subcellular location">
    <subcellularLocation>
        <location evidence="1">Cell membrane</location>
        <topology evidence="1">Multi-pass membrane protein</topology>
    </subcellularLocation>
</comment>
<dbReference type="GO" id="GO:0005886">
    <property type="term" value="C:plasma membrane"/>
    <property type="evidence" value="ECO:0007669"/>
    <property type="project" value="UniProtKB-SubCell"/>
</dbReference>
<keyword evidence="5 7" id="KW-1133">Transmembrane helix</keyword>
<protein>
    <submittedName>
        <fullName evidence="8">DoxX family protein</fullName>
    </submittedName>
</protein>
<dbReference type="InterPro" id="IPR051907">
    <property type="entry name" value="DoxX-like_oxidoreductase"/>
</dbReference>
<evidence type="ECO:0000256" key="7">
    <source>
        <dbReference type="SAM" id="Phobius"/>
    </source>
</evidence>
<evidence type="ECO:0000256" key="5">
    <source>
        <dbReference type="ARBA" id="ARBA00022989"/>
    </source>
</evidence>
<evidence type="ECO:0000313" key="8">
    <source>
        <dbReference type="EMBL" id="RJO79406.1"/>
    </source>
</evidence>
<dbReference type="PANTHER" id="PTHR33452">
    <property type="entry name" value="OXIDOREDUCTASE CATD-RELATED"/>
    <property type="match status" value="1"/>
</dbReference>
<keyword evidence="3" id="KW-1003">Cell membrane</keyword>
<dbReference type="OrthoDB" id="346004at2"/>
<keyword evidence="6 7" id="KW-0472">Membrane</keyword>
<proteinExistence type="inferred from homology"/>
<feature type="transmembrane region" description="Helical" evidence="7">
    <location>
        <begin position="157"/>
        <end position="179"/>
    </location>
</feature>
<dbReference type="AlphaFoldDB" id="A0A3A4KSX1"/>
<evidence type="ECO:0000256" key="1">
    <source>
        <dbReference type="ARBA" id="ARBA00004651"/>
    </source>
</evidence>
<keyword evidence="9" id="KW-1185">Reference proteome</keyword>
<dbReference type="RefSeq" id="WP_120037888.1">
    <property type="nucleotide sequence ID" value="NZ_QZFU01000010.1"/>
</dbReference>
<reference evidence="8 9" key="1">
    <citation type="submission" date="2018-09" db="EMBL/GenBank/DDBJ databases">
        <title>YIM PH21274 draft genome.</title>
        <authorList>
            <person name="Miao C."/>
        </authorList>
    </citation>
    <scope>NUCLEOTIDE SEQUENCE [LARGE SCALE GENOMIC DNA]</scope>
    <source>
        <strain evidence="8 9">YIM PH 21724</strain>
    </source>
</reference>
<dbReference type="Pfam" id="PF07681">
    <property type="entry name" value="DoxX"/>
    <property type="match status" value="1"/>
</dbReference>
<evidence type="ECO:0000256" key="2">
    <source>
        <dbReference type="ARBA" id="ARBA00006679"/>
    </source>
</evidence>
<evidence type="ECO:0000256" key="4">
    <source>
        <dbReference type="ARBA" id="ARBA00022692"/>
    </source>
</evidence>
<dbReference type="PANTHER" id="PTHR33452:SF1">
    <property type="entry name" value="INNER MEMBRANE PROTEIN YPHA-RELATED"/>
    <property type="match status" value="1"/>
</dbReference>
<dbReference type="Proteomes" id="UP000266677">
    <property type="component" value="Unassembled WGS sequence"/>
</dbReference>
<comment type="similarity">
    <text evidence="2">Belongs to the DoxX family.</text>
</comment>
<organism evidence="8 9">
    <name type="scientific">Nocardia panacis</name>
    <dbReference type="NCBI Taxonomy" id="2340916"/>
    <lineage>
        <taxon>Bacteria</taxon>
        <taxon>Bacillati</taxon>
        <taxon>Actinomycetota</taxon>
        <taxon>Actinomycetes</taxon>
        <taxon>Mycobacteriales</taxon>
        <taxon>Nocardiaceae</taxon>
        <taxon>Nocardia</taxon>
    </lineage>
</organism>